<sequence length="249" mass="25919">MTELAGKTAIVTGGSRGIGRAIVERLTADGAHVVFTFRREESAAAELAAKIEASGATAHAVRMDLGNVADVRQVFEEAERLLGELDILVNNAATNVVSERTSLAEVTEDDYDAMMNANAKGTFIALQEAARRLRDGGRIITVSTLNTVLPAPNNGLYQASKAAVELLTRTAAKELGGRGITANIVSPGATDTELLRAVNPPERLAMIPQMTPLGRLGTPGDIAAVVAFLAGPDGGWITGHNIQATGGLP</sequence>
<dbReference type="InterPro" id="IPR036291">
    <property type="entry name" value="NAD(P)-bd_dom_sf"/>
</dbReference>
<dbReference type="RefSeq" id="WP_192755793.1">
    <property type="nucleotide sequence ID" value="NZ_BAABJL010000084.1"/>
</dbReference>
<keyword evidence="5" id="KW-1185">Reference proteome</keyword>
<reference evidence="4" key="1">
    <citation type="submission" date="2020-10" db="EMBL/GenBank/DDBJ databases">
        <title>Sequencing the genomes of 1000 actinobacteria strains.</title>
        <authorList>
            <person name="Klenk H.-P."/>
        </authorList>
    </citation>
    <scope>NUCLEOTIDE SEQUENCE</scope>
    <source>
        <strain evidence="4">DSM 45354</strain>
    </source>
</reference>
<evidence type="ECO:0000256" key="2">
    <source>
        <dbReference type="ARBA" id="ARBA00023002"/>
    </source>
</evidence>
<evidence type="ECO:0000313" key="4">
    <source>
        <dbReference type="EMBL" id="MBE1612814.1"/>
    </source>
</evidence>
<name>A0A927RF09_9ACTN</name>
<dbReference type="Pfam" id="PF13561">
    <property type="entry name" value="adh_short_C2"/>
    <property type="match status" value="1"/>
</dbReference>
<dbReference type="GO" id="GO:0004316">
    <property type="term" value="F:3-oxoacyl-[acyl-carrier-protein] reductase (NADPH) activity"/>
    <property type="evidence" value="ECO:0007669"/>
    <property type="project" value="UniProtKB-EC"/>
</dbReference>
<accession>A0A927RF09</accession>
<dbReference type="PRINTS" id="PR00080">
    <property type="entry name" value="SDRFAMILY"/>
</dbReference>
<dbReference type="Proteomes" id="UP000638648">
    <property type="component" value="Unassembled WGS sequence"/>
</dbReference>
<dbReference type="AlphaFoldDB" id="A0A927RF09"/>
<dbReference type="EMBL" id="JADBEM010000001">
    <property type="protein sequence ID" value="MBE1612814.1"/>
    <property type="molecule type" value="Genomic_DNA"/>
</dbReference>
<evidence type="ECO:0000259" key="3">
    <source>
        <dbReference type="SMART" id="SM00822"/>
    </source>
</evidence>
<dbReference type="SMART" id="SM00822">
    <property type="entry name" value="PKS_KR"/>
    <property type="match status" value="1"/>
</dbReference>
<dbReference type="PANTHER" id="PTHR48107:SF7">
    <property type="entry name" value="RE15974P"/>
    <property type="match status" value="1"/>
</dbReference>
<comment type="caution">
    <text evidence="4">The sequence shown here is derived from an EMBL/GenBank/DDBJ whole genome shotgun (WGS) entry which is preliminary data.</text>
</comment>
<gene>
    <name evidence="4" type="ORF">HEB94_009662</name>
</gene>
<dbReference type="PANTHER" id="PTHR48107">
    <property type="entry name" value="NADPH-DEPENDENT ALDEHYDE REDUCTASE-LIKE PROTEIN, CHLOROPLASTIC-RELATED"/>
    <property type="match status" value="1"/>
</dbReference>
<dbReference type="FunFam" id="3.40.50.720:FF:000084">
    <property type="entry name" value="Short-chain dehydrogenase reductase"/>
    <property type="match status" value="1"/>
</dbReference>
<dbReference type="InterPro" id="IPR057326">
    <property type="entry name" value="KR_dom"/>
</dbReference>
<proteinExistence type="inferred from homology"/>
<feature type="domain" description="Ketoreductase" evidence="3">
    <location>
        <begin position="7"/>
        <end position="190"/>
    </location>
</feature>
<keyword evidence="2 4" id="KW-0560">Oxidoreductase</keyword>
<comment type="similarity">
    <text evidence="1">Belongs to the short-chain dehydrogenases/reductases (SDR) family.</text>
</comment>
<evidence type="ECO:0000256" key="1">
    <source>
        <dbReference type="ARBA" id="ARBA00006484"/>
    </source>
</evidence>
<dbReference type="SUPFAM" id="SSF51735">
    <property type="entry name" value="NAD(P)-binding Rossmann-fold domains"/>
    <property type="match status" value="1"/>
</dbReference>
<dbReference type="EC" id="1.1.1.100" evidence="4"/>
<dbReference type="InterPro" id="IPR002347">
    <property type="entry name" value="SDR_fam"/>
</dbReference>
<protein>
    <submittedName>
        <fullName evidence="4">3-oxoacyl-[acyl-carrier protein] reductase</fullName>
        <ecNumber evidence="4">1.1.1.100</ecNumber>
    </submittedName>
</protein>
<evidence type="ECO:0000313" key="5">
    <source>
        <dbReference type="Proteomes" id="UP000638648"/>
    </source>
</evidence>
<dbReference type="PRINTS" id="PR00081">
    <property type="entry name" value="GDHRDH"/>
</dbReference>
<organism evidence="4 5">
    <name type="scientific">Actinopolymorpha pittospori</name>
    <dbReference type="NCBI Taxonomy" id="648752"/>
    <lineage>
        <taxon>Bacteria</taxon>
        <taxon>Bacillati</taxon>
        <taxon>Actinomycetota</taxon>
        <taxon>Actinomycetes</taxon>
        <taxon>Propionibacteriales</taxon>
        <taxon>Actinopolymorphaceae</taxon>
        <taxon>Actinopolymorpha</taxon>
    </lineage>
</organism>
<dbReference type="Gene3D" id="3.40.50.720">
    <property type="entry name" value="NAD(P)-binding Rossmann-like Domain"/>
    <property type="match status" value="1"/>
</dbReference>